<evidence type="ECO:0000256" key="7">
    <source>
        <dbReference type="ARBA" id="ARBA00023136"/>
    </source>
</evidence>
<keyword evidence="2" id="KW-0673">Quorum sensing</keyword>
<dbReference type="GO" id="GO:0016020">
    <property type="term" value="C:membrane"/>
    <property type="evidence" value="ECO:0007669"/>
    <property type="project" value="InterPro"/>
</dbReference>
<dbReference type="GO" id="GO:0008233">
    <property type="term" value="F:peptidase activity"/>
    <property type="evidence" value="ECO:0007669"/>
    <property type="project" value="UniProtKB-KW"/>
</dbReference>
<evidence type="ECO:0000313" key="10">
    <source>
        <dbReference type="Proteomes" id="UP000014155"/>
    </source>
</evidence>
<feature type="transmembrane region" description="Helical" evidence="8">
    <location>
        <begin position="28"/>
        <end position="49"/>
    </location>
</feature>
<dbReference type="RefSeq" id="WP_004630715.1">
    <property type="nucleotide sequence ID" value="NZ_AORV01000070.1"/>
</dbReference>
<keyword evidence="5" id="KW-0378">Hydrolase</keyword>
<keyword evidence="3" id="KW-0645">Protease</keyword>
<evidence type="ECO:0000313" key="9">
    <source>
        <dbReference type="EMBL" id="EMS69228.1"/>
    </source>
</evidence>
<evidence type="ECO:0000256" key="4">
    <source>
        <dbReference type="ARBA" id="ARBA00022692"/>
    </source>
</evidence>
<comment type="caution">
    <text evidence="9">The sequence shown here is derived from an EMBL/GenBank/DDBJ whole genome shotgun (WGS) entry which is preliminary data.</text>
</comment>
<reference evidence="9 10" key="1">
    <citation type="journal article" date="2013" name="Genome Announc.">
        <title>Draft Genome Sequence of the Cellulolytic, Mesophilic, Anaerobic Bacterium Clostridium termitidis Strain CT1112 (DSM 5398).</title>
        <authorList>
            <person name="Lal S."/>
            <person name="Ramachandran U."/>
            <person name="Zhang X."/>
            <person name="Munir R."/>
            <person name="Sparling R."/>
            <person name="Levin D.B."/>
        </authorList>
    </citation>
    <scope>NUCLEOTIDE SEQUENCE [LARGE SCALE GENOMIC DNA]</scope>
    <source>
        <strain evidence="9 10">CT1112</strain>
    </source>
</reference>
<evidence type="ECO:0000256" key="5">
    <source>
        <dbReference type="ARBA" id="ARBA00022801"/>
    </source>
</evidence>
<feature type="transmembrane region" description="Helical" evidence="8">
    <location>
        <begin position="148"/>
        <end position="169"/>
    </location>
</feature>
<dbReference type="PATRIC" id="fig|1195236.3.peg.5311"/>
<evidence type="ECO:0000256" key="1">
    <source>
        <dbReference type="ARBA" id="ARBA00022475"/>
    </source>
</evidence>
<evidence type="ECO:0000256" key="6">
    <source>
        <dbReference type="ARBA" id="ARBA00022989"/>
    </source>
</evidence>
<dbReference type="AlphaFoldDB" id="S0FL42"/>
<feature type="transmembrane region" description="Helical" evidence="8">
    <location>
        <begin position="80"/>
        <end position="98"/>
    </location>
</feature>
<keyword evidence="4 8" id="KW-0812">Transmembrane</keyword>
<keyword evidence="7 8" id="KW-0472">Membrane</keyword>
<evidence type="ECO:0000256" key="2">
    <source>
        <dbReference type="ARBA" id="ARBA00022654"/>
    </source>
</evidence>
<feature type="transmembrane region" description="Helical" evidence="8">
    <location>
        <begin position="175"/>
        <end position="197"/>
    </location>
</feature>
<dbReference type="SMART" id="SM00793">
    <property type="entry name" value="AgrB"/>
    <property type="match status" value="1"/>
</dbReference>
<keyword evidence="10" id="KW-1185">Reference proteome</keyword>
<dbReference type="eggNOG" id="COG4512">
    <property type="taxonomic scope" value="Bacteria"/>
</dbReference>
<organism evidence="9 10">
    <name type="scientific">Ruminiclostridium cellobioparum subsp. termitidis CT1112</name>
    <dbReference type="NCBI Taxonomy" id="1195236"/>
    <lineage>
        <taxon>Bacteria</taxon>
        <taxon>Bacillati</taxon>
        <taxon>Bacillota</taxon>
        <taxon>Clostridia</taxon>
        <taxon>Eubacteriales</taxon>
        <taxon>Oscillospiraceae</taxon>
        <taxon>Ruminiclostridium</taxon>
    </lineage>
</organism>
<accession>S0FL42</accession>
<dbReference type="EMBL" id="AORV01000070">
    <property type="protein sequence ID" value="EMS69228.1"/>
    <property type="molecule type" value="Genomic_DNA"/>
</dbReference>
<dbReference type="Pfam" id="PF04647">
    <property type="entry name" value="AgrB"/>
    <property type="match status" value="1"/>
</dbReference>
<dbReference type="STRING" id="1195236.CTER_5175"/>
<evidence type="ECO:0000256" key="3">
    <source>
        <dbReference type="ARBA" id="ARBA00022670"/>
    </source>
</evidence>
<name>S0FL42_RUMCE</name>
<feature type="transmembrane region" description="Helical" evidence="8">
    <location>
        <begin position="104"/>
        <end position="127"/>
    </location>
</feature>
<gene>
    <name evidence="9" type="ORF">CTER_5175</name>
</gene>
<feature type="transmembrane region" description="Helical" evidence="8">
    <location>
        <begin position="55"/>
        <end position="73"/>
    </location>
</feature>
<protein>
    <submittedName>
        <fullName evidence="9">Accessory gene regulator B protein</fullName>
    </submittedName>
</protein>
<proteinExistence type="predicted"/>
<dbReference type="InterPro" id="IPR006741">
    <property type="entry name" value="AgrB"/>
</dbReference>
<dbReference type="GO" id="GO:0009372">
    <property type="term" value="P:quorum sensing"/>
    <property type="evidence" value="ECO:0007669"/>
    <property type="project" value="UniProtKB-KW"/>
</dbReference>
<dbReference type="Proteomes" id="UP000014155">
    <property type="component" value="Unassembled WGS sequence"/>
</dbReference>
<keyword evidence="1" id="KW-1003">Cell membrane</keyword>
<keyword evidence="6 8" id="KW-1133">Transmembrane helix</keyword>
<evidence type="ECO:0000256" key="8">
    <source>
        <dbReference type="SAM" id="Phobius"/>
    </source>
</evidence>
<dbReference type="GO" id="GO:0006508">
    <property type="term" value="P:proteolysis"/>
    <property type="evidence" value="ECO:0007669"/>
    <property type="project" value="UniProtKB-KW"/>
</dbReference>
<sequence length="207" mass="23301">MRFVQKWSYACAKHLAYVLNENHNKRSVYYYGFYVLFGTLVKGIILISVSLLLGIFIPALVTVIVLASLRLFAGGYHFDTYGKCLLVSMALTIMTALISQYTHIYWSMAAVAIFLFIAFAFSLHMLIKYAPKDTPTKPITDPASIMKFKRLSIVYLGILLVLCCILLFFSLKMYVIAICFGVLLEIFSITPAGHGFFNFIKSGLNNV</sequence>